<organism evidence="1">
    <name type="scientific">Spironucleus salmonicida</name>
    <dbReference type="NCBI Taxonomy" id="348837"/>
    <lineage>
        <taxon>Eukaryota</taxon>
        <taxon>Metamonada</taxon>
        <taxon>Diplomonadida</taxon>
        <taxon>Hexamitidae</taxon>
        <taxon>Hexamitinae</taxon>
        <taxon>Spironucleus</taxon>
    </lineage>
</organism>
<gene>
    <name evidence="1" type="ORF">SS50377_11533</name>
    <name evidence="2" type="ORF">SS50377_23936</name>
</gene>
<evidence type="ECO:0000313" key="2">
    <source>
        <dbReference type="EMBL" id="KAH0574001.1"/>
    </source>
</evidence>
<evidence type="ECO:0000313" key="1">
    <source>
        <dbReference type="EMBL" id="EST48329.1"/>
    </source>
</evidence>
<evidence type="ECO:0000313" key="3">
    <source>
        <dbReference type="Proteomes" id="UP000018208"/>
    </source>
</evidence>
<dbReference type="EMBL" id="AUWU02000004">
    <property type="protein sequence ID" value="KAH0574001.1"/>
    <property type="molecule type" value="Genomic_DNA"/>
</dbReference>
<dbReference type="Proteomes" id="UP000018208">
    <property type="component" value="Unassembled WGS sequence"/>
</dbReference>
<dbReference type="VEuPathDB" id="GiardiaDB:SS50377_23936"/>
<keyword evidence="3" id="KW-1185">Reference proteome</keyword>
<reference evidence="2" key="2">
    <citation type="submission" date="2020-12" db="EMBL/GenBank/DDBJ databases">
        <title>New Spironucleus salmonicida genome in near-complete chromosomes.</title>
        <authorList>
            <person name="Xu F."/>
            <person name="Kurt Z."/>
            <person name="Jimenez-Gonzalez A."/>
            <person name="Astvaldsson A."/>
            <person name="Andersson J.O."/>
            <person name="Svard S.G."/>
        </authorList>
    </citation>
    <scope>NUCLEOTIDE SEQUENCE</scope>
    <source>
        <strain evidence="2">ATCC 50377</strain>
    </source>
</reference>
<proteinExistence type="predicted"/>
<dbReference type="AlphaFoldDB" id="V6M4P9"/>
<accession>V6M4P9</accession>
<sequence>MGVQVSKLEGMVAQQLVQPHPQIAPVISQLSPQLLRIGSCSDLPPLFDHRKQNSQYGTLDTQRFQQYSLTGASAQNSASNLWSKTSIKKHEFAESSNRLSKVLSDMQEQYEGVQ</sequence>
<dbReference type="EMBL" id="KI545993">
    <property type="protein sequence ID" value="EST48329.1"/>
    <property type="molecule type" value="Genomic_DNA"/>
</dbReference>
<protein>
    <submittedName>
        <fullName evidence="1">Uncharacterized protein</fullName>
    </submittedName>
</protein>
<name>V6M4P9_9EUKA</name>
<reference evidence="1 2" key="1">
    <citation type="journal article" date="2014" name="PLoS Genet.">
        <title>The Genome of Spironucleus salmonicida Highlights a Fish Pathogen Adapted to Fluctuating Environments.</title>
        <authorList>
            <person name="Xu F."/>
            <person name="Jerlstrom-Hultqvist J."/>
            <person name="Einarsson E."/>
            <person name="Astvaldsson A."/>
            <person name="Svard S.G."/>
            <person name="Andersson J.O."/>
        </authorList>
    </citation>
    <scope>NUCLEOTIDE SEQUENCE</scope>
    <source>
        <strain evidence="2">ATCC 50377</strain>
    </source>
</reference>